<reference evidence="4" key="2">
    <citation type="submission" date="2023-05" db="EMBL/GenBank/DDBJ databases">
        <authorList>
            <consortium name="Lawrence Berkeley National Laboratory"/>
            <person name="Steindorff A."/>
            <person name="Hensen N."/>
            <person name="Bonometti L."/>
            <person name="Westerberg I."/>
            <person name="Brannstrom I.O."/>
            <person name="Guillou S."/>
            <person name="Cros-Aarteil S."/>
            <person name="Calhoun S."/>
            <person name="Haridas S."/>
            <person name="Kuo A."/>
            <person name="Mondo S."/>
            <person name="Pangilinan J."/>
            <person name="Riley R."/>
            <person name="Labutti K."/>
            <person name="Andreopoulos B."/>
            <person name="Lipzen A."/>
            <person name="Chen C."/>
            <person name="Yanf M."/>
            <person name="Daum C."/>
            <person name="Ng V."/>
            <person name="Clum A."/>
            <person name="Ohm R."/>
            <person name="Martin F."/>
            <person name="Silar P."/>
            <person name="Natvig D."/>
            <person name="Lalanne C."/>
            <person name="Gautier V."/>
            <person name="Ament-Velasquez S.L."/>
            <person name="Kruys A."/>
            <person name="Hutchinson M.I."/>
            <person name="Powell A.J."/>
            <person name="Barry K."/>
            <person name="Miller A.N."/>
            <person name="Grigoriev I.V."/>
            <person name="Debuchy R."/>
            <person name="Gladieux P."/>
            <person name="Thoren M.H."/>
            <person name="Johannesson H."/>
        </authorList>
    </citation>
    <scope>NUCLEOTIDE SEQUENCE</scope>
    <source>
        <strain evidence="4">PSN243</strain>
    </source>
</reference>
<dbReference type="InterPro" id="IPR010357">
    <property type="entry name" value="TXNDC17_dom"/>
</dbReference>
<dbReference type="Gene3D" id="3.40.30.10">
    <property type="entry name" value="Glutaredoxin"/>
    <property type="match status" value="1"/>
</dbReference>
<dbReference type="PANTHER" id="PTHR12452:SF0">
    <property type="entry name" value="THIOREDOXIN DOMAIN-CONTAINING PROTEIN 17"/>
    <property type="match status" value="1"/>
</dbReference>
<evidence type="ECO:0000313" key="5">
    <source>
        <dbReference type="Proteomes" id="UP001321760"/>
    </source>
</evidence>
<sequence>MGLPQVDASSLPSSPDGLKDGLPKAGDSTYLFFIVGNDEATGQPWCPDVRAALPVVEKYFAQHPDLDISTVSVGSRPEWKDPERSKLWRSTWGIRAVPTLVKYTRTEEGISQEQLVELDAAVEENVEKFTKGL</sequence>
<feature type="region of interest" description="Disordered" evidence="2">
    <location>
        <begin position="1"/>
        <end position="22"/>
    </location>
</feature>
<dbReference type="InterPro" id="IPR045108">
    <property type="entry name" value="TXNDC17-like"/>
</dbReference>
<evidence type="ECO:0000259" key="3">
    <source>
        <dbReference type="Pfam" id="PF06110"/>
    </source>
</evidence>
<evidence type="ECO:0000256" key="1">
    <source>
        <dbReference type="ARBA" id="ARBA00008987"/>
    </source>
</evidence>
<gene>
    <name evidence="4" type="ORF">QBC34DRAFT_413452</name>
</gene>
<dbReference type="Proteomes" id="UP001321760">
    <property type="component" value="Unassembled WGS sequence"/>
</dbReference>
<dbReference type="GO" id="GO:0005829">
    <property type="term" value="C:cytosol"/>
    <property type="evidence" value="ECO:0007669"/>
    <property type="project" value="TreeGrafter"/>
</dbReference>
<protein>
    <recommendedName>
        <fullName evidence="3">Thioredoxin domain-containing protein</fullName>
    </recommendedName>
</protein>
<dbReference type="PANTHER" id="PTHR12452">
    <property type="entry name" value="42-9-9 PROTEIN-RELATED"/>
    <property type="match status" value="1"/>
</dbReference>
<dbReference type="AlphaFoldDB" id="A0AAV9GA17"/>
<feature type="domain" description="Thioredoxin" evidence="3">
    <location>
        <begin position="26"/>
        <end position="116"/>
    </location>
</feature>
<dbReference type="GO" id="GO:0047134">
    <property type="term" value="F:protein-disulfide reductase [NAD(P)H] activity"/>
    <property type="evidence" value="ECO:0007669"/>
    <property type="project" value="InterPro"/>
</dbReference>
<accession>A0AAV9GA17</accession>
<evidence type="ECO:0000313" key="4">
    <source>
        <dbReference type="EMBL" id="KAK4445225.1"/>
    </source>
</evidence>
<name>A0AAV9GA17_9PEZI</name>
<dbReference type="Pfam" id="PF06110">
    <property type="entry name" value="TXD17-like_Trx"/>
    <property type="match status" value="1"/>
</dbReference>
<organism evidence="4 5">
    <name type="scientific">Podospora aff. communis PSN243</name>
    <dbReference type="NCBI Taxonomy" id="3040156"/>
    <lineage>
        <taxon>Eukaryota</taxon>
        <taxon>Fungi</taxon>
        <taxon>Dikarya</taxon>
        <taxon>Ascomycota</taxon>
        <taxon>Pezizomycotina</taxon>
        <taxon>Sordariomycetes</taxon>
        <taxon>Sordariomycetidae</taxon>
        <taxon>Sordariales</taxon>
        <taxon>Podosporaceae</taxon>
        <taxon>Podospora</taxon>
    </lineage>
</organism>
<comment type="caution">
    <text evidence="4">The sequence shown here is derived from an EMBL/GenBank/DDBJ whole genome shotgun (WGS) entry which is preliminary data.</text>
</comment>
<dbReference type="SUPFAM" id="SSF52833">
    <property type="entry name" value="Thioredoxin-like"/>
    <property type="match status" value="1"/>
</dbReference>
<evidence type="ECO:0000256" key="2">
    <source>
        <dbReference type="SAM" id="MobiDB-lite"/>
    </source>
</evidence>
<dbReference type="EMBL" id="MU865967">
    <property type="protein sequence ID" value="KAK4445225.1"/>
    <property type="molecule type" value="Genomic_DNA"/>
</dbReference>
<comment type="similarity">
    <text evidence="1">Belongs to the thioredoxin family.</text>
</comment>
<reference evidence="4" key="1">
    <citation type="journal article" date="2023" name="Mol. Phylogenet. Evol.">
        <title>Genome-scale phylogeny and comparative genomics of the fungal order Sordariales.</title>
        <authorList>
            <person name="Hensen N."/>
            <person name="Bonometti L."/>
            <person name="Westerberg I."/>
            <person name="Brannstrom I.O."/>
            <person name="Guillou S."/>
            <person name="Cros-Aarteil S."/>
            <person name="Calhoun S."/>
            <person name="Haridas S."/>
            <person name="Kuo A."/>
            <person name="Mondo S."/>
            <person name="Pangilinan J."/>
            <person name="Riley R."/>
            <person name="LaButti K."/>
            <person name="Andreopoulos B."/>
            <person name="Lipzen A."/>
            <person name="Chen C."/>
            <person name="Yan M."/>
            <person name="Daum C."/>
            <person name="Ng V."/>
            <person name="Clum A."/>
            <person name="Steindorff A."/>
            <person name="Ohm R.A."/>
            <person name="Martin F."/>
            <person name="Silar P."/>
            <person name="Natvig D.O."/>
            <person name="Lalanne C."/>
            <person name="Gautier V."/>
            <person name="Ament-Velasquez S.L."/>
            <person name="Kruys A."/>
            <person name="Hutchinson M.I."/>
            <person name="Powell A.J."/>
            <person name="Barry K."/>
            <person name="Miller A.N."/>
            <person name="Grigoriev I.V."/>
            <person name="Debuchy R."/>
            <person name="Gladieux P."/>
            <person name="Hiltunen Thoren M."/>
            <person name="Johannesson H."/>
        </authorList>
    </citation>
    <scope>NUCLEOTIDE SEQUENCE</scope>
    <source>
        <strain evidence="4">PSN243</strain>
    </source>
</reference>
<keyword evidence="5" id="KW-1185">Reference proteome</keyword>
<proteinExistence type="inferred from homology"/>
<dbReference type="InterPro" id="IPR036249">
    <property type="entry name" value="Thioredoxin-like_sf"/>
</dbReference>